<gene>
    <name evidence="4" type="ordered locus">CJA_1591</name>
</gene>
<dbReference type="PIRSF" id="PIRSF002825">
    <property type="entry name" value="CfbpA"/>
    <property type="match status" value="1"/>
</dbReference>
<protein>
    <submittedName>
        <fullName evidence="4">ABC transporter, substrate binding protein</fullName>
    </submittedName>
</protein>
<keyword evidence="2" id="KW-0408">Iron</keyword>
<accession>B3PE81</accession>
<reference evidence="4 5" key="1">
    <citation type="journal article" date="2008" name="J. Bacteriol.">
        <title>Insights into plant cell wall degradation from the genome sequence of the soil bacterium Cellvibrio japonicus.</title>
        <authorList>
            <person name="Deboy R.T."/>
            <person name="Mongodin E.F."/>
            <person name="Fouts D.E."/>
            <person name="Tailford L.E."/>
            <person name="Khouri H."/>
            <person name="Emerson J.B."/>
            <person name="Mohamoud Y."/>
            <person name="Watkins K."/>
            <person name="Henrissat B."/>
            <person name="Gilbert H.J."/>
            <person name="Nelson K.E."/>
        </authorList>
    </citation>
    <scope>NUCLEOTIDE SEQUENCE [LARGE SCALE GENOMIC DNA]</scope>
    <source>
        <strain evidence="4 5">Ueda107</strain>
    </source>
</reference>
<dbReference type="AlphaFoldDB" id="B3PE81"/>
<dbReference type="HOGENOM" id="CLU_026974_0_0_6"/>
<evidence type="ECO:0000313" key="4">
    <source>
        <dbReference type="EMBL" id="ACE85246.1"/>
    </source>
</evidence>
<dbReference type="GO" id="GO:0015888">
    <property type="term" value="P:thiamine transport"/>
    <property type="evidence" value="ECO:0007669"/>
    <property type="project" value="TreeGrafter"/>
</dbReference>
<evidence type="ECO:0000313" key="5">
    <source>
        <dbReference type="Proteomes" id="UP000001036"/>
    </source>
</evidence>
<sequence length="325" mass="35629">MTKSRRGQHMRNLLFIIVLLLSHVSTAQTLTVYSAGPNDLIQQLARDFEKITGTKVQVFQGTTGQIMARLEAERSNPVADVVISASWDSALALKRAGDLLEYSPKGADQVPDALKDTHYIAQGIAALALVWNKNSNTPRPGDWADLTQPEYRRQVLMPDPAQSGAAFEWLGGMLTSKGEQATWALLTELRRNGMVVSGPNARALNPVLQGAKAAAIGAVDYIAYGQQARGEAIEIIFPASGTVIAPRPMMILNYSRQPEQAKAFLDYLLSVEGQTAVANQYLIPARRDVPDRRPGLQELTLISFDSEAMEARRGDILSQFRKVTR</sequence>
<dbReference type="SUPFAM" id="SSF53850">
    <property type="entry name" value="Periplasmic binding protein-like II"/>
    <property type="match status" value="1"/>
</dbReference>
<feature type="binding site" evidence="2">
    <location>
        <position position="221"/>
    </location>
    <ligand>
        <name>Fe cation</name>
        <dbReference type="ChEBI" id="CHEBI:24875"/>
    </ligand>
</feature>
<dbReference type="KEGG" id="cja:CJA_1591"/>
<feature type="signal peptide" evidence="3">
    <location>
        <begin position="1"/>
        <end position="27"/>
    </location>
</feature>
<evidence type="ECO:0000256" key="1">
    <source>
        <dbReference type="ARBA" id="ARBA00022729"/>
    </source>
</evidence>
<dbReference type="GO" id="GO:0030288">
    <property type="term" value="C:outer membrane-bounded periplasmic space"/>
    <property type="evidence" value="ECO:0007669"/>
    <property type="project" value="TreeGrafter"/>
</dbReference>
<dbReference type="STRING" id="498211.CJA_1591"/>
<dbReference type="Pfam" id="PF13343">
    <property type="entry name" value="SBP_bac_6"/>
    <property type="match status" value="1"/>
</dbReference>
<organism evidence="4 5">
    <name type="scientific">Cellvibrio japonicus (strain Ueda107)</name>
    <name type="common">Pseudomonas fluorescens subsp. cellulosa</name>
    <dbReference type="NCBI Taxonomy" id="498211"/>
    <lineage>
        <taxon>Bacteria</taxon>
        <taxon>Pseudomonadati</taxon>
        <taxon>Pseudomonadota</taxon>
        <taxon>Gammaproteobacteria</taxon>
        <taxon>Cellvibrionales</taxon>
        <taxon>Cellvibrionaceae</taxon>
        <taxon>Cellvibrio</taxon>
    </lineage>
</organism>
<dbReference type="GO" id="GO:0046872">
    <property type="term" value="F:metal ion binding"/>
    <property type="evidence" value="ECO:0007669"/>
    <property type="project" value="UniProtKB-KW"/>
</dbReference>
<dbReference type="PANTHER" id="PTHR30006:SF2">
    <property type="entry name" value="ABC TRANSPORTER SUBSTRATE-BINDING PROTEIN"/>
    <property type="match status" value="1"/>
</dbReference>
<keyword evidence="2" id="KW-0479">Metal-binding</keyword>
<dbReference type="PANTHER" id="PTHR30006">
    <property type="entry name" value="THIAMINE-BINDING PERIPLASMIC PROTEIN-RELATED"/>
    <property type="match status" value="1"/>
</dbReference>
<dbReference type="Gene3D" id="3.40.190.10">
    <property type="entry name" value="Periplasmic binding protein-like II"/>
    <property type="match status" value="2"/>
</dbReference>
<dbReference type="GO" id="GO:0030976">
    <property type="term" value="F:thiamine pyrophosphate binding"/>
    <property type="evidence" value="ECO:0007669"/>
    <property type="project" value="TreeGrafter"/>
</dbReference>
<evidence type="ECO:0000256" key="2">
    <source>
        <dbReference type="PIRSR" id="PIRSR002825-1"/>
    </source>
</evidence>
<dbReference type="CDD" id="cd13547">
    <property type="entry name" value="PBP2_Fbp_like_2"/>
    <property type="match status" value="1"/>
</dbReference>
<proteinExistence type="predicted"/>
<dbReference type="Proteomes" id="UP000001036">
    <property type="component" value="Chromosome"/>
</dbReference>
<keyword evidence="5" id="KW-1185">Reference proteome</keyword>
<evidence type="ECO:0000256" key="3">
    <source>
        <dbReference type="SAM" id="SignalP"/>
    </source>
</evidence>
<dbReference type="GO" id="GO:0030975">
    <property type="term" value="F:thiamine binding"/>
    <property type="evidence" value="ECO:0007669"/>
    <property type="project" value="TreeGrafter"/>
</dbReference>
<dbReference type="InterPro" id="IPR026045">
    <property type="entry name" value="Ferric-bd"/>
</dbReference>
<dbReference type="EMBL" id="CP000934">
    <property type="protein sequence ID" value="ACE85246.1"/>
    <property type="molecule type" value="Genomic_DNA"/>
</dbReference>
<name>B3PE81_CELJU</name>
<dbReference type="eggNOG" id="COG1840">
    <property type="taxonomic scope" value="Bacteria"/>
</dbReference>
<dbReference type="OrthoDB" id="305758at2"/>
<keyword evidence="1 3" id="KW-0732">Signal</keyword>
<feature type="chain" id="PRO_5002796573" evidence="3">
    <location>
        <begin position="28"/>
        <end position="325"/>
    </location>
</feature>